<sequence>MLIILGTLRTMAVDVLDGSHGAKVQRTRSSANNDVSSLAMQLKHIRAQLRSISGPLVTPGNQVMFGYLRRPFDAVDGPFSKCRQEDESDGQKAKRIAVHGMLSIRKDVQRSRGGV</sequence>
<organism evidence="1 2">
    <name type="scientific">Pseudocercospora musae</name>
    <dbReference type="NCBI Taxonomy" id="113226"/>
    <lineage>
        <taxon>Eukaryota</taxon>
        <taxon>Fungi</taxon>
        <taxon>Dikarya</taxon>
        <taxon>Ascomycota</taxon>
        <taxon>Pezizomycotina</taxon>
        <taxon>Dothideomycetes</taxon>
        <taxon>Dothideomycetidae</taxon>
        <taxon>Mycosphaerellales</taxon>
        <taxon>Mycosphaerellaceae</taxon>
        <taxon>Pseudocercospora</taxon>
    </lineage>
</organism>
<name>A0A139I665_9PEZI</name>
<proteinExistence type="predicted"/>
<comment type="caution">
    <text evidence="1">The sequence shown here is derived from an EMBL/GenBank/DDBJ whole genome shotgun (WGS) entry which is preliminary data.</text>
</comment>
<dbReference type="Proteomes" id="UP000073492">
    <property type="component" value="Unassembled WGS sequence"/>
</dbReference>
<dbReference type="AlphaFoldDB" id="A0A139I665"/>
<dbReference type="EMBL" id="LFZO01000272">
    <property type="protein sequence ID" value="KXT10251.1"/>
    <property type="molecule type" value="Genomic_DNA"/>
</dbReference>
<protein>
    <submittedName>
        <fullName evidence="1">Uncharacterized protein</fullName>
    </submittedName>
</protein>
<accession>A0A139I665</accession>
<gene>
    <name evidence="1" type="ORF">AC579_10051</name>
</gene>
<evidence type="ECO:0000313" key="1">
    <source>
        <dbReference type="EMBL" id="KXT10251.1"/>
    </source>
</evidence>
<reference evidence="1 2" key="1">
    <citation type="submission" date="2015-07" db="EMBL/GenBank/DDBJ databases">
        <title>Comparative genomics of the Sigatoka disease complex on banana suggests a link between parallel evolutionary changes in Pseudocercospora fijiensis and Pseudocercospora eumusae and increased virulence on the banana host.</title>
        <authorList>
            <person name="Chang T.-C."/>
            <person name="Salvucci A."/>
            <person name="Crous P.W."/>
            <person name="Stergiopoulos I."/>
        </authorList>
    </citation>
    <scope>NUCLEOTIDE SEQUENCE [LARGE SCALE GENOMIC DNA]</scope>
    <source>
        <strain evidence="1 2">CBS 116634</strain>
    </source>
</reference>
<keyword evidence="2" id="KW-1185">Reference proteome</keyword>
<evidence type="ECO:0000313" key="2">
    <source>
        <dbReference type="Proteomes" id="UP000073492"/>
    </source>
</evidence>